<feature type="domain" description="Flagellar basal-body/hook protein C-terminal" evidence="4">
    <location>
        <begin position="202"/>
        <end position="245"/>
    </location>
</feature>
<dbReference type="NCBIfam" id="TIGR03506">
    <property type="entry name" value="FlgEFG_subfam"/>
    <property type="match status" value="1"/>
</dbReference>
<dbReference type="PANTHER" id="PTHR30435:SF19">
    <property type="entry name" value="FLAGELLAR BASAL-BODY ROD PROTEIN FLGG"/>
    <property type="match status" value="1"/>
</dbReference>
<dbReference type="InterPro" id="IPR001444">
    <property type="entry name" value="Flag_bb_rod_N"/>
</dbReference>
<dbReference type="Pfam" id="PF00460">
    <property type="entry name" value="Flg_bb_rod"/>
    <property type="match status" value="1"/>
</dbReference>
<dbReference type="SUPFAM" id="SSF117143">
    <property type="entry name" value="Flagellar hook protein flgE"/>
    <property type="match status" value="1"/>
</dbReference>
<dbReference type="Proteomes" id="UP000014227">
    <property type="component" value="Chromosome I"/>
</dbReference>
<dbReference type="InterPro" id="IPR037925">
    <property type="entry name" value="FlgE/F/G-like"/>
</dbReference>
<dbReference type="GO" id="GO:0009425">
    <property type="term" value="C:bacterial-type flagellum basal body"/>
    <property type="evidence" value="ECO:0007669"/>
    <property type="project" value="UniProtKB-SubCell"/>
</dbReference>
<name>S0EVQ4_CHTCT</name>
<proteinExistence type="inferred from homology"/>
<evidence type="ECO:0000256" key="1">
    <source>
        <dbReference type="ARBA" id="ARBA00009677"/>
    </source>
</evidence>
<comment type="subcellular location">
    <subcellularLocation>
        <location evidence="2">Bacterial flagellum basal body</location>
    </subcellularLocation>
</comment>
<dbReference type="STRING" id="454171.CP488_02013"/>
<dbReference type="OrthoDB" id="9804559at2"/>
<dbReference type="InterPro" id="IPR020013">
    <property type="entry name" value="Flagellar_FlgE/F/G"/>
</dbReference>
<dbReference type="Pfam" id="PF22692">
    <property type="entry name" value="LlgE_F_G_D1"/>
    <property type="match status" value="1"/>
</dbReference>
<protein>
    <submittedName>
        <fullName evidence="6">Fagellar hook-basal body proteins</fullName>
    </submittedName>
</protein>
<gene>
    <name evidence="6" type="ORF">CCALI_02077</name>
</gene>
<evidence type="ECO:0000259" key="4">
    <source>
        <dbReference type="Pfam" id="PF06429"/>
    </source>
</evidence>
<keyword evidence="2" id="KW-0975">Bacterial flagellum</keyword>
<accession>S0EVQ4</accession>
<reference evidence="7" key="1">
    <citation type="submission" date="2013-03" db="EMBL/GenBank/DDBJ databases">
        <title>Genome sequence of Chthonomonas calidirosea, the first sequenced genome from the Armatimonadetes phylum (formally candidate division OP10).</title>
        <authorList>
            <person name="Lee K.C.Y."/>
            <person name="Morgan X.C."/>
            <person name="Dunfield P.F."/>
            <person name="Tamas I."/>
            <person name="Houghton K.M."/>
            <person name="Vyssotski M."/>
            <person name="Ryan J.L.J."/>
            <person name="Lagutin K."/>
            <person name="McDonald I.R."/>
            <person name="Stott M.B."/>
        </authorList>
    </citation>
    <scope>NUCLEOTIDE SEQUENCE [LARGE SCALE GENOMIC DNA]</scope>
    <source>
        <strain evidence="7">DSM 23976 / ICMP 18418 / T49</strain>
    </source>
</reference>
<dbReference type="PANTHER" id="PTHR30435">
    <property type="entry name" value="FLAGELLAR PROTEIN"/>
    <property type="match status" value="1"/>
</dbReference>
<dbReference type="EMBL" id="HF951689">
    <property type="protein sequence ID" value="CCW35884.1"/>
    <property type="molecule type" value="Genomic_DNA"/>
</dbReference>
<feature type="domain" description="Flagellar basal body rod protein N-terminal" evidence="3">
    <location>
        <begin position="5"/>
        <end position="35"/>
    </location>
</feature>
<dbReference type="InterPro" id="IPR053967">
    <property type="entry name" value="LlgE_F_G-like_D1"/>
</dbReference>
<dbReference type="HOGENOM" id="CLU_013687_0_0_0"/>
<dbReference type="AlphaFoldDB" id="S0EVQ4"/>
<dbReference type="InParanoid" id="S0EVQ4"/>
<dbReference type="KEGG" id="ccz:CCALI_02077"/>
<sequence length="251" mass="26804">MERGLYAAASAMVAQQTIQDVIAQNVANATTVGYKQDVPTFRSLTALELERLNGNSSQGVPIGELGTGVMPDRIYTDWSVGPIEQTGNPLDASLGQGLFFAVSTPAGERYTRAGNFRLDGQGNLYTAAGFPVLDDRGQPINVGRGPNVAIDRMGNVTVNNKPVARLRIVRIDPNFLQKQGDSLFALVGGPAPVQVNNPQVLPGTLEQSNVNVVTGLVDLIVVQRNYEMAQKAILTQDELLKQTTNNVGSVS</sequence>
<dbReference type="Pfam" id="PF06429">
    <property type="entry name" value="Flg_bbr_C"/>
    <property type="match status" value="1"/>
</dbReference>
<dbReference type="RefSeq" id="WP_016483408.1">
    <property type="nucleotide sequence ID" value="NC_021487.1"/>
</dbReference>
<dbReference type="PATRIC" id="fig|1303518.3.peg.2145"/>
<comment type="similarity">
    <text evidence="1 2">Belongs to the flagella basal body rod proteins family.</text>
</comment>
<evidence type="ECO:0000313" key="7">
    <source>
        <dbReference type="Proteomes" id="UP000014227"/>
    </source>
</evidence>
<evidence type="ECO:0000259" key="3">
    <source>
        <dbReference type="Pfam" id="PF00460"/>
    </source>
</evidence>
<evidence type="ECO:0000259" key="5">
    <source>
        <dbReference type="Pfam" id="PF22692"/>
    </source>
</evidence>
<feature type="domain" description="Flagellar hook protein FlgE/F/G-like D1" evidence="5">
    <location>
        <begin position="99"/>
        <end position="158"/>
    </location>
</feature>
<dbReference type="GO" id="GO:0071978">
    <property type="term" value="P:bacterial-type flagellum-dependent swarming motility"/>
    <property type="evidence" value="ECO:0007669"/>
    <property type="project" value="TreeGrafter"/>
</dbReference>
<dbReference type="InterPro" id="IPR010930">
    <property type="entry name" value="Flg_bb/hook_C_dom"/>
</dbReference>
<organism evidence="6 7">
    <name type="scientific">Chthonomonas calidirosea (strain DSM 23976 / ICMP 18418 / T49)</name>
    <dbReference type="NCBI Taxonomy" id="1303518"/>
    <lineage>
        <taxon>Bacteria</taxon>
        <taxon>Bacillati</taxon>
        <taxon>Armatimonadota</taxon>
        <taxon>Chthonomonadia</taxon>
        <taxon>Chthonomonadales</taxon>
        <taxon>Chthonomonadaceae</taxon>
        <taxon>Chthonomonas</taxon>
    </lineage>
</organism>
<evidence type="ECO:0000256" key="2">
    <source>
        <dbReference type="RuleBase" id="RU362116"/>
    </source>
</evidence>
<evidence type="ECO:0000313" key="6">
    <source>
        <dbReference type="EMBL" id="CCW35884.1"/>
    </source>
</evidence>
<dbReference type="eggNOG" id="COG4786">
    <property type="taxonomic scope" value="Bacteria"/>
</dbReference>
<keyword evidence="7" id="KW-1185">Reference proteome</keyword>